<organism evidence="1 2">
    <name type="scientific">Mucuna pruriens</name>
    <name type="common">Velvet bean</name>
    <name type="synonym">Dolichos pruriens</name>
    <dbReference type="NCBI Taxonomy" id="157652"/>
    <lineage>
        <taxon>Eukaryota</taxon>
        <taxon>Viridiplantae</taxon>
        <taxon>Streptophyta</taxon>
        <taxon>Embryophyta</taxon>
        <taxon>Tracheophyta</taxon>
        <taxon>Spermatophyta</taxon>
        <taxon>Magnoliopsida</taxon>
        <taxon>eudicotyledons</taxon>
        <taxon>Gunneridae</taxon>
        <taxon>Pentapetalae</taxon>
        <taxon>rosids</taxon>
        <taxon>fabids</taxon>
        <taxon>Fabales</taxon>
        <taxon>Fabaceae</taxon>
        <taxon>Papilionoideae</taxon>
        <taxon>50 kb inversion clade</taxon>
        <taxon>NPAAA clade</taxon>
        <taxon>indigoferoid/millettioid clade</taxon>
        <taxon>Phaseoleae</taxon>
        <taxon>Mucuna</taxon>
    </lineage>
</organism>
<name>A0A371GPP7_MUCPR</name>
<dbReference type="EMBL" id="QJKJ01004862">
    <property type="protein sequence ID" value="RDX92500.1"/>
    <property type="molecule type" value="Genomic_DNA"/>
</dbReference>
<dbReference type="PANTHER" id="PTHR35046">
    <property type="entry name" value="ZINC KNUCKLE (CCHC-TYPE) FAMILY PROTEIN"/>
    <property type="match status" value="1"/>
</dbReference>
<dbReference type="AlphaFoldDB" id="A0A371GPP7"/>
<proteinExistence type="predicted"/>
<reference evidence="1" key="1">
    <citation type="submission" date="2018-05" db="EMBL/GenBank/DDBJ databases">
        <title>Draft genome of Mucuna pruriens seed.</title>
        <authorList>
            <person name="Nnadi N.E."/>
            <person name="Vos R."/>
            <person name="Hasami M.H."/>
            <person name="Devisetty U.K."/>
            <person name="Aguiy J.C."/>
        </authorList>
    </citation>
    <scope>NUCLEOTIDE SEQUENCE [LARGE SCALE GENOMIC DNA]</scope>
    <source>
        <strain evidence="1">JCA_2017</strain>
    </source>
</reference>
<dbReference type="OrthoDB" id="3863715at2759"/>
<keyword evidence="2" id="KW-1185">Reference proteome</keyword>
<evidence type="ECO:0008006" key="3">
    <source>
        <dbReference type="Google" id="ProtNLM"/>
    </source>
</evidence>
<dbReference type="Proteomes" id="UP000257109">
    <property type="component" value="Unassembled WGS sequence"/>
</dbReference>
<dbReference type="PANTHER" id="PTHR35046:SF26">
    <property type="entry name" value="RNA-DIRECTED DNA POLYMERASE"/>
    <property type="match status" value="1"/>
</dbReference>
<feature type="non-terminal residue" evidence="1">
    <location>
        <position position="1"/>
    </location>
</feature>
<sequence>MEIEGLLHKAIQVERQLKSRRSSKFVSSTSSSWRLNWKNNKVVTNPKEDVKDKYSNAPLKGKIDVNTSYRSRDIKCFKCQEVGYIASQYPNKKAMIIMDNGEIESDSSSDDEMPPLEDCSDMEVAEPVDGIVLVTKHALSIQPKEDGDVEQHEHIFHTRFHINDKCIIILTPLKLIEARVDQDE</sequence>
<evidence type="ECO:0000313" key="1">
    <source>
        <dbReference type="EMBL" id="RDX92500.1"/>
    </source>
</evidence>
<gene>
    <name evidence="1" type="ORF">CR513_25360</name>
</gene>
<evidence type="ECO:0000313" key="2">
    <source>
        <dbReference type="Proteomes" id="UP000257109"/>
    </source>
</evidence>
<accession>A0A371GPP7</accession>
<comment type="caution">
    <text evidence="1">The sequence shown here is derived from an EMBL/GenBank/DDBJ whole genome shotgun (WGS) entry which is preliminary data.</text>
</comment>
<protein>
    <recommendedName>
        <fullName evidence="3">CCHC-type domain-containing protein</fullName>
    </recommendedName>
</protein>